<feature type="signal peptide" evidence="2">
    <location>
        <begin position="1"/>
        <end position="18"/>
    </location>
</feature>
<sequence length="287" mass="31525">MKVALIPGLLACFLLSPAAVGNAAASAAATAKTEMASAAVAADVPYHFGFKRSVGGQLPSINEEGFKEIVDRHGAIFLGDTSRKDLFLTFDNGYENGYTTPILDTLKTKKVPAVFFITGHYVKDQPELVKRMAAEGHLVGNHSWSHPDMTTIPDGKIKEELDRVKQASTQLTGTDKMRYLRPPRGIFSERVLRVTKELGYTNVFWSVAYKDWDVNDQKGASYAYQKVVSQLHPGAVILLHSVSKDNAAALGSIIDEARRQGYEFRSLDDLGKKPESEAQPQQPKEAK</sequence>
<dbReference type="InterPro" id="IPR014235">
    <property type="entry name" value="Spore_PdaA"/>
</dbReference>
<dbReference type="CDD" id="cd10948">
    <property type="entry name" value="CE4_BsPdaA_like"/>
    <property type="match status" value="1"/>
</dbReference>
<evidence type="ECO:0000313" key="5">
    <source>
        <dbReference type="Proteomes" id="UP000679992"/>
    </source>
</evidence>
<feature type="compositionally biased region" description="Basic and acidic residues" evidence="1">
    <location>
        <begin position="265"/>
        <end position="276"/>
    </location>
</feature>
<gene>
    <name evidence="4" type="ORF">J42TS3_05010</name>
</gene>
<feature type="region of interest" description="Disordered" evidence="1">
    <location>
        <begin position="265"/>
        <end position="287"/>
    </location>
</feature>
<reference evidence="4 5" key="1">
    <citation type="submission" date="2021-03" db="EMBL/GenBank/DDBJ databases">
        <title>Antimicrobial resistance genes in bacteria isolated from Japanese honey, and their potential for conferring macrolide and lincosamide resistance in the American foulbrood pathogen Paenibacillus larvae.</title>
        <authorList>
            <person name="Okamoto M."/>
            <person name="Kumagai M."/>
            <person name="Kanamori H."/>
            <person name="Takamatsu D."/>
        </authorList>
    </citation>
    <scope>NUCLEOTIDE SEQUENCE [LARGE SCALE GENOMIC DNA]</scope>
    <source>
        <strain evidence="4 5">J42TS3</strain>
    </source>
</reference>
<protein>
    <submittedName>
        <fullName evidence="4">Delta-lactam-biosynthetic de-N-acetylase</fullName>
    </submittedName>
</protein>
<dbReference type="SUPFAM" id="SSF88713">
    <property type="entry name" value="Glycoside hydrolase/deacetylase"/>
    <property type="match status" value="1"/>
</dbReference>
<dbReference type="InterPro" id="IPR050248">
    <property type="entry name" value="Polysacc_deacetylase_ArnD"/>
</dbReference>
<comment type="caution">
    <text evidence="4">The sequence shown here is derived from an EMBL/GenBank/DDBJ whole genome shotgun (WGS) entry which is preliminary data.</text>
</comment>
<feature type="chain" id="PRO_5046102908" evidence="2">
    <location>
        <begin position="19"/>
        <end position="287"/>
    </location>
</feature>
<evidence type="ECO:0000256" key="1">
    <source>
        <dbReference type="SAM" id="MobiDB-lite"/>
    </source>
</evidence>
<dbReference type="EMBL" id="BOSL01000001">
    <property type="protein sequence ID" value="GIP51466.1"/>
    <property type="molecule type" value="Genomic_DNA"/>
</dbReference>
<dbReference type="InterPro" id="IPR011330">
    <property type="entry name" value="Glyco_hydro/deAcase_b/a-brl"/>
</dbReference>
<dbReference type="Pfam" id="PF01522">
    <property type="entry name" value="Polysacc_deac_1"/>
    <property type="match status" value="1"/>
</dbReference>
<dbReference type="PANTHER" id="PTHR10587:SF78">
    <property type="entry name" value="PEPTIDOGLYCAN-N-ACETYLMURAMIC ACID DEACETYLASE PDAA"/>
    <property type="match status" value="1"/>
</dbReference>
<dbReference type="Gene3D" id="3.20.20.370">
    <property type="entry name" value="Glycoside hydrolase/deacetylase"/>
    <property type="match status" value="1"/>
</dbReference>
<feature type="domain" description="NodB homology" evidence="3">
    <location>
        <begin position="84"/>
        <end position="265"/>
    </location>
</feature>
<feature type="compositionally biased region" description="Polar residues" evidence="1">
    <location>
        <begin position="278"/>
        <end position="287"/>
    </location>
</feature>
<dbReference type="PANTHER" id="PTHR10587">
    <property type="entry name" value="GLYCOSYL TRANSFERASE-RELATED"/>
    <property type="match status" value="1"/>
</dbReference>
<dbReference type="PROSITE" id="PS51677">
    <property type="entry name" value="NODB"/>
    <property type="match status" value="1"/>
</dbReference>
<evidence type="ECO:0000313" key="4">
    <source>
        <dbReference type="EMBL" id="GIP51466.1"/>
    </source>
</evidence>
<keyword evidence="5" id="KW-1185">Reference proteome</keyword>
<dbReference type="NCBIfam" id="TIGR02884">
    <property type="entry name" value="spore_pdaA"/>
    <property type="match status" value="1"/>
</dbReference>
<keyword evidence="2" id="KW-0732">Signal</keyword>
<dbReference type="Proteomes" id="UP000679992">
    <property type="component" value="Unassembled WGS sequence"/>
</dbReference>
<proteinExistence type="predicted"/>
<dbReference type="InterPro" id="IPR002509">
    <property type="entry name" value="NODB_dom"/>
</dbReference>
<evidence type="ECO:0000259" key="3">
    <source>
        <dbReference type="PROSITE" id="PS51677"/>
    </source>
</evidence>
<accession>A0ABQ4M637</accession>
<organism evidence="4 5">
    <name type="scientific">Paenibacillus vini</name>
    <dbReference type="NCBI Taxonomy" id="1476024"/>
    <lineage>
        <taxon>Bacteria</taxon>
        <taxon>Bacillati</taxon>
        <taxon>Bacillota</taxon>
        <taxon>Bacilli</taxon>
        <taxon>Bacillales</taxon>
        <taxon>Paenibacillaceae</taxon>
        <taxon>Paenibacillus</taxon>
    </lineage>
</organism>
<name>A0ABQ4M637_9BACL</name>
<evidence type="ECO:0000256" key="2">
    <source>
        <dbReference type="SAM" id="SignalP"/>
    </source>
</evidence>